<gene>
    <name evidence="1" type="ORF">LCPAC403_03890</name>
</gene>
<dbReference type="EMBL" id="MK500592">
    <property type="protein sequence ID" value="QBK93255.1"/>
    <property type="molecule type" value="Genomic_DNA"/>
</dbReference>
<proteinExistence type="predicted"/>
<accession>A0A481ZCQ5</accession>
<organism evidence="1">
    <name type="scientific">Pithovirus LCPAC403</name>
    <dbReference type="NCBI Taxonomy" id="2506596"/>
    <lineage>
        <taxon>Viruses</taxon>
        <taxon>Pithoviruses</taxon>
    </lineage>
</organism>
<evidence type="ECO:0000313" key="1">
    <source>
        <dbReference type="EMBL" id="QBK93255.1"/>
    </source>
</evidence>
<protein>
    <submittedName>
        <fullName evidence="1">Uncharacterized protein</fullName>
    </submittedName>
</protein>
<reference evidence="1" key="1">
    <citation type="journal article" date="2019" name="MBio">
        <title>Virus Genomes from Deep Sea Sediments Expand the Ocean Megavirome and Support Independent Origins of Viral Gigantism.</title>
        <authorList>
            <person name="Backstrom D."/>
            <person name="Yutin N."/>
            <person name="Jorgensen S.L."/>
            <person name="Dharamshi J."/>
            <person name="Homa F."/>
            <person name="Zaremba-Niedwiedzka K."/>
            <person name="Spang A."/>
            <person name="Wolf Y.I."/>
            <person name="Koonin E.V."/>
            <person name="Ettema T.J."/>
        </authorList>
    </citation>
    <scope>NUCLEOTIDE SEQUENCE</scope>
</reference>
<name>A0A481ZCQ5_9VIRU</name>
<sequence length="167" mass="20299">MKQKMWDAYYRHRDLMIKCQQSYKGSYSTDEFFMFIWNYEKLTDKEKVGALSYYVTRSIHFKGVGVERKEELYSFLLDKLYSFLLDKLDDTFSKGKLYTYYLERVLSLITIDKSEVYGNRLYYEDPKSGYLPGMLQEIKSEFNKRRLSIYAYEFFVNRIETMLKELE</sequence>